<keyword evidence="1" id="KW-1133">Transmembrane helix</keyword>
<protein>
    <submittedName>
        <fullName evidence="3">Inner membrane protein</fullName>
    </submittedName>
</protein>
<proteinExistence type="predicted"/>
<dbReference type="Proteomes" id="UP000035642">
    <property type="component" value="Unassembled WGS sequence"/>
</dbReference>
<reference evidence="3" key="2">
    <citation type="submission" date="2017-02" db="UniProtKB">
        <authorList>
            <consortium name="WormBaseParasite"/>
        </authorList>
    </citation>
    <scope>IDENTIFICATION</scope>
</reference>
<keyword evidence="2" id="KW-1185">Reference proteome</keyword>
<keyword evidence="1" id="KW-0472">Membrane</keyword>
<dbReference type="WBParaSite" id="ACAC_0000139501-mRNA-1">
    <property type="protein sequence ID" value="ACAC_0000139501-mRNA-1"/>
    <property type="gene ID" value="ACAC_0000139501"/>
</dbReference>
<feature type="transmembrane region" description="Helical" evidence="1">
    <location>
        <begin position="12"/>
        <end position="31"/>
    </location>
</feature>
<dbReference type="STRING" id="6313.A0A0K0CVL8"/>
<keyword evidence="1" id="KW-0812">Transmembrane</keyword>
<reference evidence="2" key="1">
    <citation type="submission" date="2012-09" db="EMBL/GenBank/DDBJ databases">
        <authorList>
            <person name="Martin A.A."/>
        </authorList>
    </citation>
    <scope>NUCLEOTIDE SEQUENCE</scope>
</reference>
<feature type="transmembrane region" description="Helical" evidence="1">
    <location>
        <begin position="37"/>
        <end position="54"/>
    </location>
</feature>
<evidence type="ECO:0000313" key="2">
    <source>
        <dbReference type="Proteomes" id="UP000035642"/>
    </source>
</evidence>
<evidence type="ECO:0000256" key="1">
    <source>
        <dbReference type="SAM" id="Phobius"/>
    </source>
</evidence>
<feature type="transmembrane region" description="Helical" evidence="1">
    <location>
        <begin position="61"/>
        <end position="85"/>
    </location>
</feature>
<accession>A0A0K0CVL8</accession>
<evidence type="ECO:0000313" key="3">
    <source>
        <dbReference type="WBParaSite" id="ACAC_0000139501-mRNA-1"/>
    </source>
</evidence>
<name>A0A0K0CVL8_ANGCA</name>
<organism evidence="2 3">
    <name type="scientific">Angiostrongylus cantonensis</name>
    <name type="common">Rat lungworm</name>
    <dbReference type="NCBI Taxonomy" id="6313"/>
    <lineage>
        <taxon>Eukaryota</taxon>
        <taxon>Metazoa</taxon>
        <taxon>Ecdysozoa</taxon>
        <taxon>Nematoda</taxon>
        <taxon>Chromadorea</taxon>
        <taxon>Rhabditida</taxon>
        <taxon>Rhabditina</taxon>
        <taxon>Rhabditomorpha</taxon>
        <taxon>Strongyloidea</taxon>
        <taxon>Metastrongylidae</taxon>
        <taxon>Angiostrongylus</taxon>
    </lineage>
</organism>
<sequence>MTAFASVKDFTVIALVASAISFVVYNLLYLIAQLWEAFATLFLGLYYVALFYGFMKARKSFLIVGTGLLALTTVVLVGLFVFFIVEIFHSHSLVYQFLIYIKHMDEKQRVVGRSSLYVTFACGRRAIGVYTCEH</sequence>
<dbReference type="AlphaFoldDB" id="A0A0K0CVL8"/>